<dbReference type="STRING" id="68895.RR42_s2005"/>
<proteinExistence type="predicted"/>
<accession>A0A0C4YKK0</accession>
<evidence type="ECO:0000313" key="1">
    <source>
        <dbReference type="EMBL" id="AJG23593.1"/>
    </source>
</evidence>
<dbReference type="KEGG" id="cbw:RR42_s2005"/>
<dbReference type="Proteomes" id="UP000031843">
    <property type="component" value="Chromosome secondary"/>
</dbReference>
<evidence type="ECO:0000313" key="2">
    <source>
        <dbReference type="Proteomes" id="UP000031843"/>
    </source>
</evidence>
<protein>
    <submittedName>
        <fullName evidence="1">Uncharacterized protein</fullName>
    </submittedName>
</protein>
<gene>
    <name evidence="1" type="ORF">RR42_s2005</name>
</gene>
<dbReference type="AlphaFoldDB" id="A0A0C4YKK0"/>
<keyword evidence="2" id="KW-1185">Reference proteome</keyword>
<dbReference type="EMBL" id="CP010537">
    <property type="protein sequence ID" value="AJG23593.1"/>
    <property type="molecule type" value="Genomic_DNA"/>
</dbReference>
<organism evidence="1 2">
    <name type="scientific">Cupriavidus basilensis</name>
    <dbReference type="NCBI Taxonomy" id="68895"/>
    <lineage>
        <taxon>Bacteria</taxon>
        <taxon>Pseudomonadati</taxon>
        <taxon>Pseudomonadota</taxon>
        <taxon>Betaproteobacteria</taxon>
        <taxon>Burkholderiales</taxon>
        <taxon>Burkholderiaceae</taxon>
        <taxon>Cupriavidus</taxon>
    </lineage>
</organism>
<sequence length="41" mass="4473">MAAGGVEVEFDHGLFLLCELCILHSKYFSRRSAPHPSAVLA</sequence>
<name>A0A0C4YKK0_9BURK</name>
<reference evidence="1 2" key="1">
    <citation type="journal article" date="2015" name="Genome Announc.">
        <title>Complete Genome Sequence of Cupriavidus basilensis 4G11, Isolated from the Oak Ridge Field Research Center Site.</title>
        <authorList>
            <person name="Ray J."/>
            <person name="Waters R.J."/>
            <person name="Skerker J.M."/>
            <person name="Kuehl J.V."/>
            <person name="Price M.N."/>
            <person name="Huang J."/>
            <person name="Chakraborty R."/>
            <person name="Arkin A.P."/>
            <person name="Deutschbauer A."/>
        </authorList>
    </citation>
    <scope>NUCLEOTIDE SEQUENCE [LARGE SCALE GENOMIC DNA]</scope>
    <source>
        <strain evidence="1">4G11</strain>
    </source>
</reference>